<dbReference type="RefSeq" id="WP_211631326.1">
    <property type="nucleotide sequence ID" value="NZ_CP073100.1"/>
</dbReference>
<keyword evidence="2" id="KW-0479">Metal-binding</keyword>
<dbReference type="PANTHER" id="PTHR31609:SF1">
    <property type="entry name" value="CARBOHYDRATE DEACETYLASE"/>
    <property type="match status" value="1"/>
</dbReference>
<keyword evidence="7" id="KW-1185">Reference proteome</keyword>
<organism evidence="6 7">
    <name type="scientific">Luteolibacter ambystomatis</name>
    <dbReference type="NCBI Taxonomy" id="2824561"/>
    <lineage>
        <taxon>Bacteria</taxon>
        <taxon>Pseudomonadati</taxon>
        <taxon>Verrucomicrobiota</taxon>
        <taxon>Verrucomicrobiia</taxon>
        <taxon>Verrucomicrobiales</taxon>
        <taxon>Verrucomicrobiaceae</taxon>
        <taxon>Luteolibacter</taxon>
    </lineage>
</organism>
<gene>
    <name evidence="6" type="ORF">KBB96_20330</name>
</gene>
<dbReference type="GO" id="GO:0019213">
    <property type="term" value="F:deacetylase activity"/>
    <property type="evidence" value="ECO:0007669"/>
    <property type="project" value="TreeGrafter"/>
</dbReference>
<dbReference type="SUPFAM" id="SSF88713">
    <property type="entry name" value="Glycoside hydrolase/deacetylase"/>
    <property type="match status" value="1"/>
</dbReference>
<accession>A0A975G990</accession>
<dbReference type="AlphaFoldDB" id="A0A975G990"/>
<evidence type="ECO:0000256" key="1">
    <source>
        <dbReference type="ARBA" id="ARBA00001946"/>
    </source>
</evidence>
<name>A0A975G990_9BACT</name>
<keyword evidence="4" id="KW-0460">Magnesium</keyword>
<comment type="cofactor">
    <cofactor evidence="1">
        <name>Mg(2+)</name>
        <dbReference type="ChEBI" id="CHEBI:18420"/>
    </cofactor>
</comment>
<dbReference type="Proteomes" id="UP000676169">
    <property type="component" value="Chromosome"/>
</dbReference>
<dbReference type="GO" id="GO:0016787">
    <property type="term" value="F:hydrolase activity"/>
    <property type="evidence" value="ECO:0007669"/>
    <property type="project" value="UniProtKB-KW"/>
</dbReference>
<sequence>MKRMTLCADDYGQSPEISDGILKLLAMERLQAVSCMAESPDWPAAARALRERPGEYQTGLHFNLTHPFTQAGRSLSSVMRDAWLRRMNPMEVERRFDSQWQAFVREMGRPPDYVDGHQHVHAFPVIRKVVARRVRELSATAWIRTPGGRESAPKALVLAWASRGLRRTLGMEGLATNPGFAGLRPYEPQFDFRRAFWKWLTANPDGTLIMCHPGLPSEDVHDPIRDCRPLELAYLTSDDFADDCRASDVVFERPTFSGS</sequence>
<reference evidence="6" key="1">
    <citation type="submission" date="2021-04" db="EMBL/GenBank/DDBJ databases">
        <title>Luteolibacter sp. 32A isolated from the skin of an Anderson's salamander (Ambystoma andersonii).</title>
        <authorList>
            <person name="Spergser J."/>
            <person name="Busse H.-J."/>
        </authorList>
    </citation>
    <scope>NUCLEOTIDE SEQUENCE</scope>
    <source>
        <strain evidence="6">32A</strain>
    </source>
</reference>
<keyword evidence="3" id="KW-0378">Hydrolase</keyword>
<dbReference type="InterPro" id="IPR006879">
    <property type="entry name" value="YdjC-like"/>
</dbReference>
<evidence type="ECO:0000313" key="6">
    <source>
        <dbReference type="EMBL" id="QUE51187.1"/>
    </source>
</evidence>
<evidence type="ECO:0000256" key="2">
    <source>
        <dbReference type="ARBA" id="ARBA00022723"/>
    </source>
</evidence>
<dbReference type="PANTHER" id="PTHR31609">
    <property type="entry name" value="YDJC DEACETYLASE FAMILY MEMBER"/>
    <property type="match status" value="1"/>
</dbReference>
<dbReference type="EMBL" id="CP073100">
    <property type="protein sequence ID" value="QUE51187.1"/>
    <property type="molecule type" value="Genomic_DNA"/>
</dbReference>
<evidence type="ECO:0000256" key="3">
    <source>
        <dbReference type="ARBA" id="ARBA00022801"/>
    </source>
</evidence>
<dbReference type="Pfam" id="PF04794">
    <property type="entry name" value="YdjC"/>
    <property type="match status" value="1"/>
</dbReference>
<dbReference type="CDD" id="cd10807">
    <property type="entry name" value="YdjC_like_3"/>
    <property type="match status" value="1"/>
</dbReference>
<dbReference type="KEGG" id="lamb:KBB96_20330"/>
<dbReference type="GO" id="GO:0005975">
    <property type="term" value="P:carbohydrate metabolic process"/>
    <property type="evidence" value="ECO:0007669"/>
    <property type="project" value="InterPro"/>
</dbReference>
<keyword evidence="5" id="KW-0119">Carbohydrate metabolism</keyword>
<dbReference type="GO" id="GO:0046872">
    <property type="term" value="F:metal ion binding"/>
    <property type="evidence" value="ECO:0007669"/>
    <property type="project" value="UniProtKB-KW"/>
</dbReference>
<dbReference type="InterPro" id="IPR011330">
    <property type="entry name" value="Glyco_hydro/deAcase_b/a-brl"/>
</dbReference>
<evidence type="ECO:0000313" key="7">
    <source>
        <dbReference type="Proteomes" id="UP000676169"/>
    </source>
</evidence>
<evidence type="ECO:0000256" key="4">
    <source>
        <dbReference type="ARBA" id="ARBA00022842"/>
    </source>
</evidence>
<proteinExistence type="predicted"/>
<evidence type="ECO:0000256" key="5">
    <source>
        <dbReference type="ARBA" id="ARBA00023277"/>
    </source>
</evidence>
<dbReference type="Gene3D" id="3.20.20.370">
    <property type="entry name" value="Glycoside hydrolase/deacetylase"/>
    <property type="match status" value="1"/>
</dbReference>
<protein>
    <submittedName>
        <fullName evidence="6">ChbG/HpnK family deacetylase</fullName>
    </submittedName>
</protein>